<keyword evidence="3" id="KW-0808">Transferase</keyword>
<evidence type="ECO:0000256" key="1">
    <source>
        <dbReference type="SAM" id="MobiDB-lite"/>
    </source>
</evidence>
<accession>A0ABT4TTY8</accession>
<comment type="caution">
    <text evidence="3">The sequence shown here is derived from an EMBL/GenBank/DDBJ whole genome shotgun (WGS) entry which is preliminary data.</text>
</comment>
<dbReference type="PROSITE" id="PS51186">
    <property type="entry name" value="GNAT"/>
    <property type="match status" value="1"/>
</dbReference>
<feature type="compositionally biased region" description="Low complexity" evidence="1">
    <location>
        <begin position="19"/>
        <end position="33"/>
    </location>
</feature>
<proteinExistence type="predicted"/>
<dbReference type="Proteomes" id="UP001165685">
    <property type="component" value="Unassembled WGS sequence"/>
</dbReference>
<dbReference type="CDD" id="cd04301">
    <property type="entry name" value="NAT_SF"/>
    <property type="match status" value="1"/>
</dbReference>
<dbReference type="RefSeq" id="WP_270680769.1">
    <property type="nucleotide sequence ID" value="NZ_JAQFWP010000073.1"/>
</dbReference>
<evidence type="ECO:0000313" key="4">
    <source>
        <dbReference type="Proteomes" id="UP001165685"/>
    </source>
</evidence>
<name>A0ABT4TTY8_9ACTN</name>
<dbReference type="PANTHER" id="PTHR42791">
    <property type="entry name" value="GNAT FAMILY ACETYLTRANSFERASE"/>
    <property type="match status" value="1"/>
</dbReference>
<dbReference type="InterPro" id="IPR016181">
    <property type="entry name" value="Acyl_CoA_acyltransferase"/>
</dbReference>
<dbReference type="InterPro" id="IPR000182">
    <property type="entry name" value="GNAT_dom"/>
</dbReference>
<dbReference type="GO" id="GO:0016746">
    <property type="term" value="F:acyltransferase activity"/>
    <property type="evidence" value="ECO:0007669"/>
    <property type="project" value="UniProtKB-KW"/>
</dbReference>
<dbReference type="InterPro" id="IPR052523">
    <property type="entry name" value="Trichothecene_AcTrans"/>
</dbReference>
<protein>
    <submittedName>
        <fullName evidence="3">GNAT family N-acetyltransferase</fullName>
        <ecNumber evidence="3">2.3.1.-</ecNumber>
    </submittedName>
</protein>
<feature type="region of interest" description="Disordered" evidence="1">
    <location>
        <begin position="1"/>
        <end position="39"/>
    </location>
</feature>
<dbReference type="Pfam" id="PF00583">
    <property type="entry name" value="Acetyltransf_1"/>
    <property type="match status" value="1"/>
</dbReference>
<dbReference type="EMBL" id="JAQFWP010000073">
    <property type="protein sequence ID" value="MDA2808155.1"/>
    <property type="molecule type" value="Genomic_DNA"/>
</dbReference>
<dbReference type="EC" id="2.3.1.-" evidence="3"/>
<keyword evidence="4" id="KW-1185">Reference proteome</keyword>
<dbReference type="Gene3D" id="3.40.630.30">
    <property type="match status" value="1"/>
</dbReference>
<feature type="domain" description="N-acetyltransferase" evidence="2">
    <location>
        <begin position="40"/>
        <end position="238"/>
    </location>
</feature>
<evidence type="ECO:0000313" key="3">
    <source>
        <dbReference type="EMBL" id="MDA2808155.1"/>
    </source>
</evidence>
<sequence>MGTDNGARPKQRKRRTSKAEGAAGTAAKGAPRKAAAERQVRVRPAAHEDIGAIARTLARAFADDPYSTWLFPDPSDRIERSARLYALESGFDYVPQGLAEVAVADGRVVGAATWRGPGSRGTSLPALLRGAPHFIALFGARRTREILAAYRRIAAHGPARPHWYLAELAADPDARGTGAGSALLRSGLARADADGVPVYLESSKKENIGFYERFGFAPTGEIDVLGLPPLYGMVREPESGPGALSVPGPRTGGAAR</sequence>
<organism evidence="3 4">
    <name type="scientific">Nocardiopsis suaedae</name>
    <dbReference type="NCBI Taxonomy" id="3018444"/>
    <lineage>
        <taxon>Bacteria</taxon>
        <taxon>Bacillati</taxon>
        <taxon>Actinomycetota</taxon>
        <taxon>Actinomycetes</taxon>
        <taxon>Streptosporangiales</taxon>
        <taxon>Nocardiopsidaceae</taxon>
        <taxon>Nocardiopsis</taxon>
    </lineage>
</organism>
<gene>
    <name evidence="3" type="ORF">O4U47_26840</name>
</gene>
<dbReference type="PANTHER" id="PTHR42791:SF1">
    <property type="entry name" value="N-ACETYLTRANSFERASE DOMAIN-CONTAINING PROTEIN"/>
    <property type="match status" value="1"/>
</dbReference>
<dbReference type="SUPFAM" id="SSF55729">
    <property type="entry name" value="Acyl-CoA N-acyltransferases (Nat)"/>
    <property type="match status" value="1"/>
</dbReference>
<reference evidence="3" key="1">
    <citation type="submission" date="2023-01" db="EMBL/GenBank/DDBJ databases">
        <title>Draft genome sequence of Nocardiopsis sp. LSu2-4 isolated from halophytes.</title>
        <authorList>
            <person name="Duangmal K."/>
            <person name="Chantavorakit T."/>
        </authorList>
    </citation>
    <scope>NUCLEOTIDE SEQUENCE</scope>
    <source>
        <strain evidence="3">LSu2-4</strain>
    </source>
</reference>
<keyword evidence="3" id="KW-0012">Acyltransferase</keyword>
<evidence type="ECO:0000259" key="2">
    <source>
        <dbReference type="PROSITE" id="PS51186"/>
    </source>
</evidence>